<evidence type="ECO:0000313" key="4">
    <source>
        <dbReference type="EMBL" id="KAF8569136.1"/>
    </source>
</evidence>
<feature type="domain" description="FHF complex subunit HOOK-interacting protein C-terminal" evidence="3">
    <location>
        <begin position="747"/>
        <end position="831"/>
    </location>
</feature>
<evidence type="ECO:0000313" key="5">
    <source>
        <dbReference type="Proteomes" id="UP000699462"/>
    </source>
</evidence>
<accession>A0A8T0DP81</accession>
<comment type="similarity">
    <text evidence="1">Belongs to the FHIP family.</text>
</comment>
<evidence type="ECO:0000259" key="3">
    <source>
        <dbReference type="Pfam" id="PF19314"/>
    </source>
</evidence>
<dbReference type="OrthoDB" id="6287422at2759"/>
<keyword evidence="5" id="KW-1185">Reference proteome</keyword>
<comment type="caution">
    <text evidence="4">The sequence shown here is derived from an EMBL/GenBank/DDBJ whole genome shotgun (WGS) entry which is preliminary data.</text>
</comment>
<dbReference type="InterPro" id="IPR019384">
    <property type="entry name" value="FHIP"/>
</dbReference>
<evidence type="ECO:0000256" key="1">
    <source>
        <dbReference type="ARBA" id="ARBA00024336"/>
    </source>
</evidence>
<feature type="region of interest" description="Disordered" evidence="2">
    <location>
        <begin position="1"/>
        <end position="22"/>
    </location>
</feature>
<organism evidence="4 5">
    <name type="scientific">Paragonimus westermani</name>
    <dbReference type="NCBI Taxonomy" id="34504"/>
    <lineage>
        <taxon>Eukaryota</taxon>
        <taxon>Metazoa</taxon>
        <taxon>Spiralia</taxon>
        <taxon>Lophotrochozoa</taxon>
        <taxon>Platyhelminthes</taxon>
        <taxon>Trematoda</taxon>
        <taxon>Digenea</taxon>
        <taxon>Plagiorchiida</taxon>
        <taxon>Troglotremata</taxon>
        <taxon>Troglotrematidae</taxon>
        <taxon>Paragonimus</taxon>
    </lineage>
</organism>
<sequence>MPVDTSGMRLVTSTPDPTHSADPDCEGISVLSADLTEASTHPRFSPVHSAAPTYMDLLISRLHYCNTLLGVATLSLFNTLISLNCEDVMLYLVLRYLVPFRDALLSIGWVWPEANTLAKSAGCFLDLIAIREEPVDVWNSSDDWRSVARPSRDKIAELNLDEDLDEDGFEGEWCGMSPDDCHSSHLGLVNGRIHTANNSSHSMKWNGEPPSTTEALMPVHSESRLENNHVELQPVVNGTAELPTNLSSVQSRCHVARRFDQRQTFLTPDDWLNYTSWARDTIVNRASGCAEWRLTFDETQPLASHLSGFEQNLQQFLLGKGDASIQHDSALVTQDRSECRRKHSLALLQSRFKYFTSKPPGVEEWSQKVGQRKAHALRLAMDNLDLDAEFELDGLNHDWSLRGKKVTDDTEFEVQQNGTQPKHAMCNGDVARRHSFVDERTSSDSDCSVVPNKSCQDTTAFKVIPLKPSVSDYQVVPRSPLRNLSNSCKIKSWYRLYYLDNDSCELSGDMNDSDTYCAISGSLSNNNEFFGPGRPLSACKMNGDVQALLRASESDDLNKFIECLDKVDCPVPDGRSIEQEGLSDLNTYFNQTLAEPHTVNQENNRISLSGIQGIEIPPNDTEVTHLDPINHQCLNGQDGILQCDSAERGKSTKQPKTENHTSTEIKSCTNTTECHYSTASTADHSSHSNTCALSQDMKSSSTQFLGTLARRHSLGSTLLSVNTEIDSSQSGIPTPERSNNISFPTLGPFLTTILARLESLPHNCFYANLYLTNLLSSLAAFPIPLLKAILLLVPQANSLCDKEECSGDRALHGICSQLPYMVLSSIRKQLDLFAVQYTSTGSQTGRGLSFMDLIADAKRYFRNTIELNRPVDKPIEGSLNGFRGHTAENGKQLTTDSPDILLKNLHRLYADRVVCGVFSVLTAI</sequence>
<protein>
    <recommendedName>
        <fullName evidence="3">FHF complex subunit HOOK-interacting protein C-terminal domain-containing protein</fullName>
    </recommendedName>
</protein>
<dbReference type="Pfam" id="PF19314">
    <property type="entry name" value="DUF5917"/>
    <property type="match status" value="1"/>
</dbReference>
<dbReference type="PANTHER" id="PTHR21705">
    <property type="entry name" value="RAI16 PROTEIN-RELATED"/>
    <property type="match status" value="1"/>
</dbReference>
<evidence type="ECO:0000256" key="2">
    <source>
        <dbReference type="SAM" id="MobiDB-lite"/>
    </source>
</evidence>
<gene>
    <name evidence="4" type="ORF">P879_02772</name>
</gene>
<proteinExistence type="inferred from homology"/>
<dbReference type="PANTHER" id="PTHR21705:SF11">
    <property type="entry name" value="FHIP FAMILY PROTEIN CG3558"/>
    <property type="match status" value="1"/>
</dbReference>
<dbReference type="InterPro" id="IPR045669">
    <property type="entry name" value="FHIP_C"/>
</dbReference>
<dbReference type="Proteomes" id="UP000699462">
    <property type="component" value="Unassembled WGS sequence"/>
</dbReference>
<dbReference type="AlphaFoldDB" id="A0A8T0DP81"/>
<name>A0A8T0DP81_9TREM</name>
<reference evidence="4 5" key="1">
    <citation type="submission" date="2019-07" db="EMBL/GenBank/DDBJ databases">
        <title>Annotation for the trematode Paragonimus westermani.</title>
        <authorList>
            <person name="Choi Y.-J."/>
        </authorList>
    </citation>
    <scope>NUCLEOTIDE SEQUENCE [LARGE SCALE GENOMIC DNA]</scope>
    <source>
        <strain evidence="4">180907_Pwestermani</strain>
    </source>
</reference>
<dbReference type="EMBL" id="JTDF01002152">
    <property type="protein sequence ID" value="KAF8569136.1"/>
    <property type="molecule type" value="Genomic_DNA"/>
</dbReference>